<protein>
    <submittedName>
        <fullName evidence="1">Uncharacterized protein</fullName>
    </submittedName>
</protein>
<gene>
    <name evidence="1" type="ORF">CHU95_21805</name>
</gene>
<evidence type="ECO:0000313" key="2">
    <source>
        <dbReference type="Proteomes" id="UP000216998"/>
    </source>
</evidence>
<evidence type="ECO:0000313" key="1">
    <source>
        <dbReference type="EMBL" id="OYQ31765.1"/>
    </source>
</evidence>
<organism evidence="1 2">
    <name type="scientific">Niveispirillum lacus</name>
    <dbReference type="NCBI Taxonomy" id="1981099"/>
    <lineage>
        <taxon>Bacteria</taxon>
        <taxon>Pseudomonadati</taxon>
        <taxon>Pseudomonadota</taxon>
        <taxon>Alphaproteobacteria</taxon>
        <taxon>Rhodospirillales</taxon>
        <taxon>Azospirillaceae</taxon>
        <taxon>Niveispirillum</taxon>
    </lineage>
</organism>
<dbReference type="AlphaFoldDB" id="A0A255YSZ7"/>
<proteinExistence type="predicted"/>
<dbReference type="EMBL" id="NOXU01000032">
    <property type="protein sequence ID" value="OYQ31765.1"/>
    <property type="molecule type" value="Genomic_DNA"/>
</dbReference>
<keyword evidence="2" id="KW-1185">Reference proteome</keyword>
<dbReference type="OrthoDB" id="9155693at2"/>
<dbReference type="Proteomes" id="UP000216998">
    <property type="component" value="Unassembled WGS sequence"/>
</dbReference>
<dbReference type="RefSeq" id="WP_094458509.1">
    <property type="nucleotide sequence ID" value="NZ_NOXU01000032.1"/>
</dbReference>
<accession>A0A255YSZ7</accession>
<name>A0A255YSZ7_9PROT</name>
<comment type="caution">
    <text evidence="1">The sequence shown here is derived from an EMBL/GenBank/DDBJ whole genome shotgun (WGS) entry which is preliminary data.</text>
</comment>
<sequence>MSKSWTDIPLLPVAWGEVFDKWTILVIKEARIGDPEKVRNVNRERVEIEKVVGDRSRFPAGLDGLVAALHDINAQLWDIEDGKRRCEREKTFDDGFIHLARQVYMKNDERARIKKDINLLLGSAIIEEKSYKPY</sequence>
<reference evidence="1 2" key="1">
    <citation type="submission" date="2017-07" db="EMBL/GenBank/DDBJ databases">
        <title>Niveispirillum cyanobacteriorum sp. nov., isolated from cyanobacterial aggregates in a eutrophic lake.</title>
        <authorList>
            <person name="Cai H."/>
        </authorList>
    </citation>
    <scope>NUCLEOTIDE SEQUENCE [LARGE SCALE GENOMIC DNA]</scope>
    <source>
        <strain evidence="2">TH1-14</strain>
    </source>
</reference>